<dbReference type="EMBL" id="JACHWU010000012">
    <property type="protein sequence ID" value="MBB3053588.1"/>
    <property type="molecule type" value="Genomic_DNA"/>
</dbReference>
<organism evidence="10 11">
    <name type="scientific">Prauserella isguenensis</name>
    <dbReference type="NCBI Taxonomy" id="1470180"/>
    <lineage>
        <taxon>Bacteria</taxon>
        <taxon>Bacillati</taxon>
        <taxon>Actinomycetota</taxon>
        <taxon>Actinomycetes</taxon>
        <taxon>Pseudonocardiales</taxon>
        <taxon>Pseudonocardiaceae</taxon>
        <taxon>Prauserella</taxon>
    </lineage>
</organism>
<dbReference type="AlphaFoldDB" id="A0A839S7E0"/>
<comment type="pathway">
    <text evidence="2">Carbohydrate biosynthesis; gluconeogenesis.</text>
</comment>
<keyword evidence="6" id="KW-0464">Manganese</keyword>
<keyword evidence="5 10" id="KW-0378">Hydrolase</keyword>
<dbReference type="Gene3D" id="3.40.190.90">
    <property type="match status" value="1"/>
</dbReference>
<evidence type="ECO:0000313" key="11">
    <source>
        <dbReference type="Proteomes" id="UP000550714"/>
    </source>
</evidence>
<dbReference type="RefSeq" id="WP_246382658.1">
    <property type="nucleotide sequence ID" value="NZ_JACHWU010000012.1"/>
</dbReference>
<proteinExistence type="inferred from homology"/>
<comment type="similarity">
    <text evidence="3 8">Belongs to the FBPase class 2 family.</text>
</comment>
<dbReference type="GO" id="GO:0042132">
    <property type="term" value="F:fructose 1,6-bisphosphate 1-phosphatase activity"/>
    <property type="evidence" value="ECO:0007669"/>
    <property type="project" value="UniProtKB-EC"/>
</dbReference>
<dbReference type="GO" id="GO:0006094">
    <property type="term" value="P:gluconeogenesis"/>
    <property type="evidence" value="ECO:0007669"/>
    <property type="project" value="UniProtKB-UniPathway"/>
</dbReference>
<dbReference type="GO" id="GO:0046872">
    <property type="term" value="F:metal ion binding"/>
    <property type="evidence" value="ECO:0007669"/>
    <property type="project" value="UniProtKB-KW"/>
</dbReference>
<gene>
    <name evidence="10" type="ORF">FHS23_004642</name>
</gene>
<evidence type="ECO:0000256" key="5">
    <source>
        <dbReference type="ARBA" id="ARBA00022801"/>
    </source>
</evidence>
<feature type="compositionally biased region" description="Basic and acidic residues" evidence="9">
    <location>
        <begin position="7"/>
        <end position="17"/>
    </location>
</feature>
<evidence type="ECO:0000313" key="10">
    <source>
        <dbReference type="EMBL" id="MBB3053588.1"/>
    </source>
</evidence>
<accession>A0A839S7E0</accession>
<reference evidence="10 11" key="1">
    <citation type="submission" date="2020-08" db="EMBL/GenBank/DDBJ databases">
        <title>Genomic Encyclopedia of Type Strains, Phase III (KMG-III): the genomes of soil and plant-associated and newly described type strains.</title>
        <authorList>
            <person name="Whitman W."/>
        </authorList>
    </citation>
    <scope>NUCLEOTIDE SEQUENCE [LARGE SCALE GENOMIC DNA]</scope>
    <source>
        <strain evidence="10 11">CECT 8577</strain>
    </source>
</reference>
<dbReference type="SUPFAM" id="SSF56655">
    <property type="entry name" value="Carbohydrate phosphatase"/>
    <property type="match status" value="1"/>
</dbReference>
<dbReference type="PIRSF" id="PIRSF004532">
    <property type="entry name" value="GlpX"/>
    <property type="match status" value="1"/>
</dbReference>
<evidence type="ECO:0000256" key="6">
    <source>
        <dbReference type="ARBA" id="ARBA00023211"/>
    </source>
</evidence>
<dbReference type="GO" id="GO:0006071">
    <property type="term" value="P:glycerol metabolic process"/>
    <property type="evidence" value="ECO:0007669"/>
    <property type="project" value="InterPro"/>
</dbReference>
<comment type="caution">
    <text evidence="10">The sequence shown here is derived from an EMBL/GenBank/DDBJ whole genome shotgun (WGS) entry which is preliminary data.</text>
</comment>
<dbReference type="InterPro" id="IPR004464">
    <property type="entry name" value="FBPase_class-2/SBPase"/>
</dbReference>
<keyword evidence="4" id="KW-0479">Metal-binding</keyword>
<evidence type="ECO:0000256" key="4">
    <source>
        <dbReference type="ARBA" id="ARBA00022723"/>
    </source>
</evidence>
<keyword evidence="11" id="KW-1185">Reference proteome</keyword>
<name>A0A839S7E0_9PSEU</name>
<dbReference type="UniPathway" id="UPA00138"/>
<dbReference type="Pfam" id="PF03320">
    <property type="entry name" value="FBPase_glpX"/>
    <property type="match status" value="1"/>
</dbReference>
<dbReference type="Gene3D" id="3.30.540.10">
    <property type="entry name" value="Fructose-1,6-Bisphosphatase, subunit A, domain 1"/>
    <property type="match status" value="1"/>
</dbReference>
<sequence length="339" mass="35151">MRSQQWDMRERSGRLRPESGPALSDSEGLDHTLALELVRVTEAAAIAAGRWVGHGDDAAGKAAAAAAVHEHILPVPMRGVVVFGGQRTDGRPALSKGADVGGGTGPACDVGLSAGEAALSPARDVAHAITAVAVAERGAMYDPPPAVPMQKLVVGADYADVVDIRLPVAENLRAIAAVKGCGTSDVTAAVLNRPRHRDLVRDIREAGARVHLVEGGEVAGAVAAAHPERSIDVLLGTGGGEEGVLAAAALSCMGGSLQALLRPEGPDRREQVRRDTGRVLRTDDLVRGERILFCATGVTGNELLRGVGHYPDRTTTESTVMCSTPGIVRSVRSEHRTAG</sequence>
<dbReference type="Proteomes" id="UP000550714">
    <property type="component" value="Unassembled WGS sequence"/>
</dbReference>
<evidence type="ECO:0000256" key="2">
    <source>
        <dbReference type="ARBA" id="ARBA00004742"/>
    </source>
</evidence>
<evidence type="ECO:0000256" key="8">
    <source>
        <dbReference type="PIRNR" id="PIRNR004532"/>
    </source>
</evidence>
<protein>
    <recommendedName>
        <fullName evidence="8">Fructose-1,6-bisphosphatase</fullName>
    </recommendedName>
</protein>
<evidence type="ECO:0000256" key="7">
    <source>
        <dbReference type="ARBA" id="ARBA00023277"/>
    </source>
</evidence>
<evidence type="ECO:0000256" key="3">
    <source>
        <dbReference type="ARBA" id="ARBA00008989"/>
    </source>
</evidence>
<feature type="region of interest" description="Disordered" evidence="9">
    <location>
        <begin position="1"/>
        <end position="27"/>
    </location>
</feature>
<evidence type="ECO:0000256" key="1">
    <source>
        <dbReference type="ARBA" id="ARBA00001273"/>
    </source>
</evidence>
<dbReference type="GO" id="GO:0030388">
    <property type="term" value="P:fructose 1,6-bisphosphate metabolic process"/>
    <property type="evidence" value="ECO:0007669"/>
    <property type="project" value="TreeGrafter"/>
</dbReference>
<dbReference type="PANTHER" id="PTHR30447">
    <property type="entry name" value="FRUCTOSE-1,6-BISPHOSPHATASE CLASS 2"/>
    <property type="match status" value="1"/>
</dbReference>
<keyword evidence="7 8" id="KW-0119">Carbohydrate metabolism</keyword>
<evidence type="ECO:0000256" key="9">
    <source>
        <dbReference type="SAM" id="MobiDB-lite"/>
    </source>
</evidence>
<dbReference type="PANTHER" id="PTHR30447:SF0">
    <property type="entry name" value="FRUCTOSE-1,6-BISPHOSPHATASE 1 CLASS 2-RELATED"/>
    <property type="match status" value="1"/>
</dbReference>
<dbReference type="GO" id="GO:0005829">
    <property type="term" value="C:cytosol"/>
    <property type="evidence" value="ECO:0007669"/>
    <property type="project" value="TreeGrafter"/>
</dbReference>
<comment type="catalytic activity">
    <reaction evidence="1">
        <text>beta-D-fructose 1,6-bisphosphate + H2O = beta-D-fructose 6-phosphate + phosphate</text>
        <dbReference type="Rhea" id="RHEA:11064"/>
        <dbReference type="ChEBI" id="CHEBI:15377"/>
        <dbReference type="ChEBI" id="CHEBI:32966"/>
        <dbReference type="ChEBI" id="CHEBI:43474"/>
        <dbReference type="ChEBI" id="CHEBI:57634"/>
        <dbReference type="EC" id="3.1.3.11"/>
    </reaction>
</comment>